<dbReference type="eggNOG" id="COG1178">
    <property type="taxonomic scope" value="Bacteria"/>
</dbReference>
<feature type="transmembrane region" description="Helical" evidence="8">
    <location>
        <begin position="440"/>
        <end position="465"/>
    </location>
</feature>
<evidence type="ECO:0000313" key="10">
    <source>
        <dbReference type="EMBL" id="ERF60782.1"/>
    </source>
</evidence>
<keyword evidence="3" id="KW-1003">Cell membrane</keyword>
<comment type="similarity">
    <text evidence="8">Belongs to the binding-protein-dependent transport system permease family.</text>
</comment>
<keyword evidence="13" id="KW-1185">Reference proteome</keyword>
<gene>
    <name evidence="11" type="ORF">HMPREF0860_1183</name>
    <name evidence="10" type="ORF">HMPREF1325_0450</name>
</gene>
<dbReference type="STRING" id="1125725.HMPREF1325_0450"/>
<dbReference type="OrthoDB" id="368671at2"/>
<dbReference type="SUPFAM" id="SSF161098">
    <property type="entry name" value="MetI-like"/>
    <property type="match status" value="2"/>
</dbReference>
<feature type="transmembrane region" description="Helical" evidence="8">
    <location>
        <begin position="182"/>
        <end position="205"/>
    </location>
</feature>
<reference evidence="12 13" key="1">
    <citation type="submission" date="2013-08" db="EMBL/GenBank/DDBJ databases">
        <authorList>
            <person name="Durkin A.S."/>
            <person name="Haft D.R."/>
            <person name="McCorrison J."/>
            <person name="Torralba M."/>
            <person name="Gillis M."/>
            <person name="Haft D.H."/>
            <person name="Methe B."/>
            <person name="Sutton G."/>
            <person name="Nelson K.E."/>
        </authorList>
    </citation>
    <scope>NUCLEOTIDE SEQUENCE [LARGE SCALE GENOMIC DNA]</scope>
    <source>
        <strain evidence="11 13">ATCC 35536</strain>
        <strain evidence="10 12">VPI DR56BR1116</strain>
    </source>
</reference>
<feature type="domain" description="ABC transmembrane type-1" evidence="9">
    <location>
        <begin position="404"/>
        <end position="607"/>
    </location>
</feature>
<feature type="transmembrane region" description="Helical" evidence="8">
    <location>
        <begin position="544"/>
        <end position="567"/>
    </location>
</feature>
<evidence type="ECO:0000313" key="11">
    <source>
        <dbReference type="EMBL" id="ERK01600.1"/>
    </source>
</evidence>
<evidence type="ECO:0000256" key="1">
    <source>
        <dbReference type="ARBA" id="ARBA00004429"/>
    </source>
</evidence>
<dbReference type="PATRIC" id="fig|1125725.3.peg.1212"/>
<name>U1F9L0_TRESO</name>
<feature type="transmembrane region" description="Helical" evidence="8">
    <location>
        <begin position="35"/>
        <end position="61"/>
    </location>
</feature>
<comment type="subcellular location">
    <subcellularLocation>
        <location evidence="1">Cell inner membrane</location>
        <topology evidence="1">Multi-pass membrane protein</topology>
    </subcellularLocation>
    <subcellularLocation>
        <location evidence="8">Cell membrane</location>
        <topology evidence="8">Multi-pass membrane protein</topology>
    </subcellularLocation>
</comment>
<comment type="caution">
    <text evidence="10">The sequence shown here is derived from an EMBL/GenBank/DDBJ whole genome shotgun (WGS) entry which is preliminary data.</text>
</comment>
<keyword evidence="4" id="KW-0997">Cell inner membrane</keyword>
<feature type="transmembrane region" description="Helical" evidence="8">
    <location>
        <begin position="477"/>
        <end position="496"/>
    </location>
</feature>
<dbReference type="InterPro" id="IPR035906">
    <property type="entry name" value="MetI-like_sf"/>
</dbReference>
<dbReference type="EMBL" id="AUZJ01000033">
    <property type="protein sequence ID" value="ERF60782.1"/>
    <property type="molecule type" value="Genomic_DNA"/>
</dbReference>
<evidence type="ECO:0000313" key="13">
    <source>
        <dbReference type="Proteomes" id="UP000016646"/>
    </source>
</evidence>
<keyword evidence="2 8" id="KW-0813">Transport</keyword>
<keyword evidence="5 8" id="KW-0812">Transmembrane</keyword>
<protein>
    <submittedName>
        <fullName evidence="10">ABC transporter, permease protein</fullName>
    </submittedName>
</protein>
<accession>U1F9L0</accession>
<dbReference type="EMBL" id="AVQI01000055">
    <property type="protein sequence ID" value="ERK01600.1"/>
    <property type="molecule type" value="Genomic_DNA"/>
</dbReference>
<feature type="domain" description="ABC transmembrane type-1" evidence="9">
    <location>
        <begin position="100"/>
        <end position="306"/>
    </location>
</feature>
<sequence length="621" mass="68376">MRPALYDADEPFPSFSRRRRLQNRLKNYFTDPYNIIMLVSVAILCYLIVVPLVQMIGTTLTMAKTDLRRVRGALEGQFTLYYWKRLLASDVSRNLFWIPLRNSLVIAVCTSALSILIGSLVAWLLVRTDLPAKRFFSLAVIVPYMLPSWCKSMAWLTVFRNETIGGAAGFLSYFGINAPDWLAYGPLPIVLVLSIHYYAYAYLLVSAALRSINSELEEMGEIVGASKGLMLRKITFPLVLPAILSSVILTFSKVMGTFGVPSFLGLKVGYYTISTSLYATVQSQKGTGFAISIMLILIASVNIFVNQKLIGSRKSYATIGGKGGRSTPLSLGSWKAPTVVVLSAFLAVAVILPLGILLYQTFMLQAGDYSFSNFTLHHWLGESDPLISDGLPGVFKSPQFWMFVKNTLLLVAWTAVIATICGQVIGYINSRGRHLKSGKLVEQLVFIPYLIPSIAFGAMYLAMFASPTRVSFFGHPLTLIPSLYGTFAVLVLVSIVKHLPFASRAGTSNMLQISTELEEAGQIAGANFLTRFFKIVFPLSKNGFMSGLMLILISIAKELDLIVILMTPTQATLPYMAYTYSTNGFQQPASAVAIVLFILVFLFYWIANKFFHADIAGGLGG</sequence>
<feature type="transmembrane region" description="Helical" evidence="8">
    <location>
        <begin position="286"/>
        <end position="305"/>
    </location>
</feature>
<dbReference type="RefSeq" id="WP_021330236.1">
    <property type="nucleotide sequence ID" value="NZ_AUZJ01000033.1"/>
</dbReference>
<feature type="transmembrane region" description="Helical" evidence="8">
    <location>
        <begin position="103"/>
        <end position="126"/>
    </location>
</feature>
<dbReference type="Proteomes" id="UP000016646">
    <property type="component" value="Unassembled WGS sequence"/>
</dbReference>
<proteinExistence type="inferred from homology"/>
<dbReference type="InterPro" id="IPR000515">
    <property type="entry name" value="MetI-like"/>
</dbReference>
<evidence type="ECO:0000313" key="12">
    <source>
        <dbReference type="Proteomes" id="UP000016412"/>
    </source>
</evidence>
<keyword evidence="6 8" id="KW-1133">Transmembrane helix</keyword>
<evidence type="ECO:0000256" key="4">
    <source>
        <dbReference type="ARBA" id="ARBA00022519"/>
    </source>
</evidence>
<evidence type="ECO:0000256" key="8">
    <source>
        <dbReference type="RuleBase" id="RU363032"/>
    </source>
</evidence>
<feature type="transmembrane region" description="Helical" evidence="8">
    <location>
        <begin position="408"/>
        <end position="428"/>
    </location>
</feature>
<evidence type="ECO:0000256" key="7">
    <source>
        <dbReference type="ARBA" id="ARBA00023136"/>
    </source>
</evidence>
<evidence type="ECO:0000256" key="6">
    <source>
        <dbReference type="ARBA" id="ARBA00022989"/>
    </source>
</evidence>
<keyword evidence="7 8" id="KW-0472">Membrane</keyword>
<organism evidence="10 12">
    <name type="scientific">Treponema socranskii subsp. socranskii VPI DR56BR1116 = ATCC 35536</name>
    <dbReference type="NCBI Taxonomy" id="1125725"/>
    <lineage>
        <taxon>Bacteria</taxon>
        <taxon>Pseudomonadati</taxon>
        <taxon>Spirochaetota</taxon>
        <taxon>Spirochaetia</taxon>
        <taxon>Spirochaetales</taxon>
        <taxon>Treponemataceae</taxon>
        <taxon>Treponema</taxon>
    </lineage>
</organism>
<evidence type="ECO:0000256" key="3">
    <source>
        <dbReference type="ARBA" id="ARBA00022475"/>
    </source>
</evidence>
<dbReference type="PROSITE" id="PS50928">
    <property type="entry name" value="ABC_TM1"/>
    <property type="match status" value="2"/>
</dbReference>
<dbReference type="Proteomes" id="UP000016412">
    <property type="component" value="Unassembled WGS sequence"/>
</dbReference>
<dbReference type="AlphaFoldDB" id="U1F9L0"/>
<dbReference type="PANTHER" id="PTHR43357">
    <property type="entry name" value="INNER MEMBRANE ABC TRANSPORTER PERMEASE PROTEIN YDCV"/>
    <property type="match status" value="1"/>
</dbReference>
<dbReference type="PANTHER" id="PTHR43357:SF4">
    <property type="entry name" value="INNER MEMBRANE ABC TRANSPORTER PERMEASE PROTEIN YDCV"/>
    <property type="match status" value="1"/>
</dbReference>
<feature type="transmembrane region" description="Helical" evidence="8">
    <location>
        <begin position="587"/>
        <end position="607"/>
    </location>
</feature>
<dbReference type="Gene3D" id="1.10.3720.10">
    <property type="entry name" value="MetI-like"/>
    <property type="match status" value="2"/>
</dbReference>
<dbReference type="GO" id="GO:0055085">
    <property type="term" value="P:transmembrane transport"/>
    <property type="evidence" value="ECO:0007669"/>
    <property type="project" value="InterPro"/>
</dbReference>
<dbReference type="CDD" id="cd06261">
    <property type="entry name" value="TM_PBP2"/>
    <property type="match status" value="2"/>
</dbReference>
<evidence type="ECO:0000256" key="2">
    <source>
        <dbReference type="ARBA" id="ARBA00022448"/>
    </source>
</evidence>
<dbReference type="Pfam" id="PF00528">
    <property type="entry name" value="BPD_transp_1"/>
    <property type="match status" value="2"/>
</dbReference>
<feature type="transmembrane region" description="Helical" evidence="8">
    <location>
        <begin position="339"/>
        <end position="362"/>
    </location>
</feature>
<dbReference type="GO" id="GO:0005886">
    <property type="term" value="C:plasma membrane"/>
    <property type="evidence" value="ECO:0007669"/>
    <property type="project" value="UniProtKB-SubCell"/>
</dbReference>
<evidence type="ECO:0000259" key="9">
    <source>
        <dbReference type="PROSITE" id="PS50928"/>
    </source>
</evidence>
<feature type="transmembrane region" description="Helical" evidence="8">
    <location>
        <begin position="238"/>
        <end position="266"/>
    </location>
</feature>
<feature type="transmembrane region" description="Helical" evidence="8">
    <location>
        <begin position="132"/>
        <end position="150"/>
    </location>
</feature>
<evidence type="ECO:0000256" key="5">
    <source>
        <dbReference type="ARBA" id="ARBA00022692"/>
    </source>
</evidence>